<keyword evidence="1" id="KW-0472">Membrane</keyword>
<evidence type="ECO:0000313" key="3">
    <source>
        <dbReference type="Proteomes" id="UP000191672"/>
    </source>
</evidence>
<keyword evidence="3" id="KW-1185">Reference proteome</keyword>
<evidence type="ECO:0000256" key="1">
    <source>
        <dbReference type="SAM" id="Phobius"/>
    </source>
</evidence>
<keyword evidence="1" id="KW-1133">Transmembrane helix</keyword>
<evidence type="ECO:0000313" key="2">
    <source>
        <dbReference type="EMBL" id="OQD84646.1"/>
    </source>
</evidence>
<dbReference type="AlphaFoldDB" id="A0A1V6Q765"/>
<dbReference type="EMBL" id="MDYN01000012">
    <property type="protein sequence ID" value="OQD84646.1"/>
    <property type="molecule type" value="Genomic_DNA"/>
</dbReference>
<accession>A0A1V6Q765</accession>
<reference evidence="3" key="1">
    <citation type="journal article" date="2017" name="Nat. Microbiol.">
        <title>Global analysis of biosynthetic gene clusters reveals vast potential of secondary metabolite production in Penicillium species.</title>
        <authorList>
            <person name="Nielsen J.C."/>
            <person name="Grijseels S."/>
            <person name="Prigent S."/>
            <person name="Ji B."/>
            <person name="Dainat J."/>
            <person name="Nielsen K.F."/>
            <person name="Frisvad J.C."/>
            <person name="Workman M."/>
            <person name="Nielsen J."/>
        </authorList>
    </citation>
    <scope>NUCLEOTIDE SEQUENCE [LARGE SCALE GENOMIC DNA]</scope>
    <source>
        <strain evidence="3">IBT 31811</strain>
    </source>
</reference>
<dbReference type="STRING" id="416450.A0A1V6Q765"/>
<organism evidence="2 3">
    <name type="scientific">Penicillium antarcticum</name>
    <dbReference type="NCBI Taxonomy" id="416450"/>
    <lineage>
        <taxon>Eukaryota</taxon>
        <taxon>Fungi</taxon>
        <taxon>Dikarya</taxon>
        <taxon>Ascomycota</taxon>
        <taxon>Pezizomycotina</taxon>
        <taxon>Eurotiomycetes</taxon>
        <taxon>Eurotiomycetidae</taxon>
        <taxon>Eurotiales</taxon>
        <taxon>Aspergillaceae</taxon>
        <taxon>Penicillium</taxon>
    </lineage>
</organism>
<name>A0A1V6Q765_9EURO</name>
<dbReference type="Proteomes" id="UP000191672">
    <property type="component" value="Unassembled WGS sequence"/>
</dbReference>
<feature type="transmembrane region" description="Helical" evidence="1">
    <location>
        <begin position="78"/>
        <end position="97"/>
    </location>
</feature>
<comment type="caution">
    <text evidence="2">The sequence shown here is derived from an EMBL/GenBank/DDBJ whole genome shotgun (WGS) entry which is preliminary data.</text>
</comment>
<protein>
    <recommendedName>
        <fullName evidence="4">Vesicle transport protein</fullName>
    </recommendedName>
</protein>
<evidence type="ECO:0008006" key="4">
    <source>
        <dbReference type="Google" id="ProtNLM"/>
    </source>
</evidence>
<gene>
    <name evidence="2" type="ORF">PENANT_c012G00992</name>
</gene>
<proteinExistence type="predicted"/>
<keyword evidence="1" id="KW-0812">Transmembrane</keyword>
<sequence>MAALHRWEKGNLAALLSIAQCNLSTYRLSCPSWPDPNLAPPTPYPVGFSTLVPRLTPRGSCMKIHLVHLVRHTPLQNLLLTLISSIFQLASLVWYLVSYFPMGSTGLQYMGRFGASRVTAWVSG</sequence>